<accession>A0ABQ5NVC3</accession>
<name>A0ABQ5NVC3_9ACTN</name>
<protein>
    <submittedName>
        <fullName evidence="1">Uncharacterized protein</fullName>
    </submittedName>
</protein>
<evidence type="ECO:0000313" key="1">
    <source>
        <dbReference type="EMBL" id="GLF94309.1"/>
    </source>
</evidence>
<sequence>MRRRLLHALVLISWLAVFVPASLLSDLNTR</sequence>
<comment type="caution">
    <text evidence="1">The sequence shown here is derived from an EMBL/GenBank/DDBJ whole genome shotgun (WGS) entry which is preliminary data.</text>
</comment>
<proteinExistence type="predicted"/>
<reference evidence="1 2" key="1">
    <citation type="submission" date="2022-10" db="EMBL/GenBank/DDBJ databases">
        <title>Draft genome sequence of Streptomyces sp. YSPA8.</title>
        <authorList>
            <person name="Moriuchi R."/>
            <person name="Dohra H."/>
            <person name="Yamamura H."/>
            <person name="Kodani S."/>
        </authorList>
    </citation>
    <scope>NUCLEOTIDE SEQUENCE [LARGE SCALE GENOMIC DNA]</scope>
    <source>
        <strain evidence="1 2">YSPA8</strain>
    </source>
</reference>
<dbReference type="EMBL" id="BSBI01000003">
    <property type="protein sequence ID" value="GLF94309.1"/>
    <property type="molecule type" value="Genomic_DNA"/>
</dbReference>
<keyword evidence="2" id="KW-1185">Reference proteome</keyword>
<gene>
    <name evidence="1" type="ORF">SYYSPA8_08450</name>
</gene>
<evidence type="ECO:0000313" key="2">
    <source>
        <dbReference type="Proteomes" id="UP001291653"/>
    </source>
</evidence>
<organism evidence="1 2">
    <name type="scientific">Streptomyces yaizuensis</name>
    <dbReference type="NCBI Taxonomy" id="2989713"/>
    <lineage>
        <taxon>Bacteria</taxon>
        <taxon>Bacillati</taxon>
        <taxon>Actinomycetota</taxon>
        <taxon>Actinomycetes</taxon>
        <taxon>Kitasatosporales</taxon>
        <taxon>Streptomycetaceae</taxon>
        <taxon>Streptomyces</taxon>
    </lineage>
</organism>
<dbReference type="Proteomes" id="UP001291653">
    <property type="component" value="Unassembled WGS sequence"/>
</dbReference>